<dbReference type="EMBL" id="BARV01030811">
    <property type="protein sequence ID" value="GAI32618.1"/>
    <property type="molecule type" value="Genomic_DNA"/>
</dbReference>
<evidence type="ECO:0008006" key="3">
    <source>
        <dbReference type="Google" id="ProtNLM"/>
    </source>
</evidence>
<dbReference type="PANTHER" id="PTHR36842">
    <property type="entry name" value="PROTEIN TOLB HOMOLOG"/>
    <property type="match status" value="1"/>
</dbReference>
<name>X1MMT5_9ZZZZ</name>
<evidence type="ECO:0000313" key="2">
    <source>
        <dbReference type="EMBL" id="GAI32618.1"/>
    </source>
</evidence>
<dbReference type="PANTHER" id="PTHR36842:SF1">
    <property type="entry name" value="PROTEIN TOLB"/>
    <property type="match status" value="1"/>
</dbReference>
<sequence length="162" mass="17898">ATLASERGICEEFAWSPGGEKVSYIWYSEEEPSPEGICRDICLMNTRDGSKANLTNSPKFDDRDLSWSPDGTKIVFSSRRQVVDVQIYVMNADGSQVGKLTAGESSNYLPSWSPDGRKIVFMSSGPHPVRGDIYVIDADGSNVINLTNTPDIDDYLPIWSPE</sequence>
<dbReference type="Gene3D" id="2.120.10.30">
    <property type="entry name" value="TolB, C-terminal domain"/>
    <property type="match status" value="1"/>
</dbReference>
<protein>
    <recommendedName>
        <fullName evidence="3">Dipeptidylpeptidase IV N-terminal domain-containing protein</fullName>
    </recommendedName>
</protein>
<dbReference type="AlphaFoldDB" id="X1MMT5"/>
<dbReference type="InterPro" id="IPR011659">
    <property type="entry name" value="WD40"/>
</dbReference>
<comment type="caution">
    <text evidence="2">The sequence shown here is derived from an EMBL/GenBank/DDBJ whole genome shotgun (WGS) entry which is preliminary data.</text>
</comment>
<organism evidence="2">
    <name type="scientific">marine sediment metagenome</name>
    <dbReference type="NCBI Taxonomy" id="412755"/>
    <lineage>
        <taxon>unclassified sequences</taxon>
        <taxon>metagenomes</taxon>
        <taxon>ecological metagenomes</taxon>
    </lineage>
</organism>
<feature type="non-terminal residue" evidence="2">
    <location>
        <position position="1"/>
    </location>
</feature>
<proteinExistence type="inferred from homology"/>
<gene>
    <name evidence="2" type="ORF">S06H3_48876</name>
</gene>
<accession>X1MMT5</accession>
<reference evidence="2" key="1">
    <citation type="journal article" date="2014" name="Front. Microbiol.">
        <title>High frequency of phylogenetically diverse reductive dehalogenase-homologous genes in deep subseafloor sedimentary metagenomes.</title>
        <authorList>
            <person name="Kawai M."/>
            <person name="Futagami T."/>
            <person name="Toyoda A."/>
            <person name="Takaki Y."/>
            <person name="Nishi S."/>
            <person name="Hori S."/>
            <person name="Arai W."/>
            <person name="Tsubouchi T."/>
            <person name="Morono Y."/>
            <person name="Uchiyama I."/>
            <person name="Ito T."/>
            <person name="Fujiyama A."/>
            <person name="Inagaki F."/>
            <person name="Takami H."/>
        </authorList>
    </citation>
    <scope>NUCLEOTIDE SEQUENCE</scope>
    <source>
        <strain evidence="2">Expedition CK06-06</strain>
    </source>
</reference>
<comment type="similarity">
    <text evidence="1">Belongs to the TolB family.</text>
</comment>
<dbReference type="Pfam" id="PF07676">
    <property type="entry name" value="PD40"/>
    <property type="match status" value="2"/>
</dbReference>
<dbReference type="InterPro" id="IPR011042">
    <property type="entry name" value="6-blade_b-propeller_TolB-like"/>
</dbReference>
<evidence type="ECO:0000256" key="1">
    <source>
        <dbReference type="ARBA" id="ARBA00009820"/>
    </source>
</evidence>
<dbReference type="SUPFAM" id="SSF82171">
    <property type="entry name" value="DPP6 N-terminal domain-like"/>
    <property type="match status" value="1"/>
</dbReference>